<evidence type="ECO:0000313" key="6">
    <source>
        <dbReference type="Proteomes" id="UP001288944"/>
    </source>
</evidence>
<protein>
    <recommendedName>
        <fullName evidence="1">Stage 0 sporulation protein A homolog</fullName>
    </recommendedName>
</protein>
<dbReference type="InterPro" id="IPR011006">
    <property type="entry name" value="CheY-like_superfamily"/>
</dbReference>
<reference evidence="5" key="1">
    <citation type="submission" date="2019-11" db="EMBL/GenBank/DDBJ databases">
        <title>Characterization of Clostridium perfringens isolates from swine manure treated agricultural soils.</title>
        <authorList>
            <person name="Wushke S.T."/>
        </authorList>
    </citation>
    <scope>NUCLEOTIDE SEQUENCE</scope>
    <source>
        <strain evidence="5">X62</strain>
    </source>
</reference>
<dbReference type="PROSITE" id="PS50110">
    <property type="entry name" value="RESPONSE_REGULATORY"/>
    <property type="match status" value="1"/>
</dbReference>
<comment type="caution">
    <text evidence="5">The sequence shown here is derived from an EMBL/GenBank/DDBJ whole genome shotgun (WGS) entry which is preliminary data.</text>
</comment>
<dbReference type="InterPro" id="IPR001789">
    <property type="entry name" value="Sig_transdc_resp-reg_receiver"/>
</dbReference>
<sequence length="58" mass="6433">MELTAVIIDDEMLTIQSLEKLLPMCNSRIKVLGYATNGKEAFHLISTTKPDIAIVDIN</sequence>
<dbReference type="EMBL" id="WNUR01001985">
    <property type="protein sequence ID" value="MDZ7544059.1"/>
    <property type="molecule type" value="Genomic_DNA"/>
</dbReference>
<evidence type="ECO:0000256" key="3">
    <source>
        <dbReference type="PROSITE-ProRule" id="PRU00169"/>
    </source>
</evidence>
<dbReference type="SUPFAM" id="SSF52172">
    <property type="entry name" value="CheY-like"/>
    <property type="match status" value="1"/>
</dbReference>
<feature type="domain" description="Response regulatory" evidence="4">
    <location>
        <begin position="4"/>
        <end position="58"/>
    </location>
</feature>
<proteinExistence type="predicted"/>
<feature type="modified residue" description="4-aspartylphosphate" evidence="3">
    <location>
        <position position="56"/>
    </location>
</feature>
<evidence type="ECO:0000256" key="2">
    <source>
        <dbReference type="ARBA" id="ARBA00024867"/>
    </source>
</evidence>
<evidence type="ECO:0000256" key="1">
    <source>
        <dbReference type="ARBA" id="ARBA00018672"/>
    </source>
</evidence>
<dbReference type="Proteomes" id="UP001288944">
    <property type="component" value="Unassembled WGS sequence"/>
</dbReference>
<feature type="non-terminal residue" evidence="5">
    <location>
        <position position="58"/>
    </location>
</feature>
<comment type="function">
    <text evidence="2">May play the central regulatory role in sporulation. It may be an element of the effector pathway responsible for the activation of sporulation genes in response to nutritional stress. Spo0A may act in concert with spo0H (a sigma factor) to control the expression of some genes that are critical to the sporulation process.</text>
</comment>
<evidence type="ECO:0000313" key="5">
    <source>
        <dbReference type="EMBL" id="MDZ7544059.1"/>
    </source>
</evidence>
<organism evidence="5 6">
    <name type="scientific">Clostridium perfringens</name>
    <dbReference type="NCBI Taxonomy" id="1502"/>
    <lineage>
        <taxon>Bacteria</taxon>
        <taxon>Bacillati</taxon>
        <taxon>Bacillota</taxon>
        <taxon>Clostridia</taxon>
        <taxon>Eubacteriales</taxon>
        <taxon>Clostridiaceae</taxon>
        <taxon>Clostridium</taxon>
    </lineage>
</organism>
<dbReference type="AlphaFoldDB" id="A0AAW9KNR1"/>
<evidence type="ECO:0000259" key="4">
    <source>
        <dbReference type="PROSITE" id="PS50110"/>
    </source>
</evidence>
<name>A0AAW9KNR1_CLOPF</name>
<keyword evidence="3" id="KW-0597">Phosphoprotein</keyword>
<gene>
    <name evidence="5" type="ORF">GNF83_23435</name>
</gene>
<accession>A0AAW9KNR1</accession>
<dbReference type="Gene3D" id="3.40.50.2300">
    <property type="match status" value="1"/>
</dbReference>
<dbReference type="GO" id="GO:0000160">
    <property type="term" value="P:phosphorelay signal transduction system"/>
    <property type="evidence" value="ECO:0007669"/>
    <property type="project" value="InterPro"/>
</dbReference>